<dbReference type="InterPro" id="IPR003439">
    <property type="entry name" value="ABC_transporter-like_ATP-bd"/>
</dbReference>
<keyword evidence="5 7" id="KW-1133">Transmembrane helix</keyword>
<proteinExistence type="predicted"/>
<gene>
    <name evidence="9" type="ORF">TMSB3V08_LOCUS8689</name>
</gene>
<dbReference type="InterPro" id="IPR027417">
    <property type="entry name" value="P-loop_NTPase"/>
</dbReference>
<dbReference type="PROSITE" id="PS50893">
    <property type="entry name" value="ABC_TRANSPORTER_2"/>
    <property type="match status" value="1"/>
</dbReference>
<evidence type="ECO:0000256" key="6">
    <source>
        <dbReference type="ARBA" id="ARBA00023136"/>
    </source>
</evidence>
<dbReference type="Pfam" id="PF00005">
    <property type="entry name" value="ABC_tran"/>
    <property type="match status" value="1"/>
</dbReference>
<name>A0A7R9HR08_9NEOP</name>
<evidence type="ECO:0000313" key="9">
    <source>
        <dbReference type="EMBL" id="CAD7431969.1"/>
    </source>
</evidence>
<evidence type="ECO:0000256" key="3">
    <source>
        <dbReference type="ARBA" id="ARBA00022741"/>
    </source>
</evidence>
<feature type="transmembrane region" description="Helical" evidence="7">
    <location>
        <begin position="601"/>
        <end position="620"/>
    </location>
</feature>
<keyword evidence="6 7" id="KW-0472">Membrane</keyword>
<feature type="transmembrane region" description="Helical" evidence="7">
    <location>
        <begin position="985"/>
        <end position="1005"/>
    </location>
</feature>
<dbReference type="SMART" id="SM00382">
    <property type="entry name" value="AAA"/>
    <property type="match status" value="1"/>
</dbReference>
<dbReference type="InterPro" id="IPR026082">
    <property type="entry name" value="ABCA"/>
</dbReference>
<dbReference type="Pfam" id="PF12698">
    <property type="entry name" value="ABC2_membrane_3"/>
    <property type="match status" value="2"/>
</dbReference>
<feature type="transmembrane region" description="Helical" evidence="7">
    <location>
        <begin position="240"/>
        <end position="261"/>
    </location>
</feature>
<dbReference type="Pfam" id="PF13304">
    <property type="entry name" value="AAA_21"/>
    <property type="match status" value="1"/>
</dbReference>
<dbReference type="GO" id="GO:0005524">
    <property type="term" value="F:ATP binding"/>
    <property type="evidence" value="ECO:0007669"/>
    <property type="project" value="UniProtKB-KW"/>
</dbReference>
<accession>A0A7R9HR08</accession>
<dbReference type="Gene3D" id="3.40.50.300">
    <property type="entry name" value="P-loop containing nucleotide triphosphate hydrolases"/>
    <property type="match status" value="2"/>
</dbReference>
<dbReference type="InterPro" id="IPR003959">
    <property type="entry name" value="ATPase_AAA_core"/>
</dbReference>
<dbReference type="SUPFAM" id="SSF52540">
    <property type="entry name" value="P-loop containing nucleoside triphosphate hydrolases"/>
    <property type="match status" value="1"/>
</dbReference>
<keyword evidence="2 7" id="KW-0812">Transmembrane</keyword>
<evidence type="ECO:0000256" key="4">
    <source>
        <dbReference type="ARBA" id="ARBA00022840"/>
    </source>
</evidence>
<feature type="transmembrane region" description="Helical" evidence="7">
    <location>
        <begin position="1221"/>
        <end position="1241"/>
    </location>
</feature>
<evidence type="ECO:0000256" key="7">
    <source>
        <dbReference type="SAM" id="Phobius"/>
    </source>
</evidence>
<feature type="domain" description="ABC transporter" evidence="8">
    <location>
        <begin position="426"/>
        <end position="837"/>
    </location>
</feature>
<protein>
    <recommendedName>
        <fullName evidence="8">ABC transporter domain-containing protein</fullName>
    </recommendedName>
</protein>
<sequence length="1425" mass="158345">MKKTAERLDMQLIAAPNESTLIQGLTQTVGAMRLVLAGVVFDDNLSNETIFPDIKVKIRFPGEIRSAFSSTSNSPANWLTNLLFPTYQTNAPRSDTSNVGGSVPGYFPEGFLALQHALSSSLTEVLADTETIPEVLLQRFPYPPYLYDSLLVALQNMVSFIILLSLTYTSISIVKVITSEKELQLKETMKIMGLPNWLHWTAWFVNNFLMLLISVILMVVMLKVPWYSGTDVTVFTHSNWLLIFIFLMLYAVAMICFCFMITSFFSKANSASTVAGLAWFVLFAPYLFIQNNYTELSLSTKLVTSLFSNTAMGYGFQLILMHEGTGKGIQWDNVWEPATQDDDLYFGHLIIFMLLDAAIYLLIAIYVEAVFPGAYGVPKSWYFPFQKSFWCESQVARKKMGKENTDFSEKRKEHNFEQEPELPIGVQIRNLHKVYNNKTAVDHLNLNMYQGQITVLLGHNGAGKTTTMSMLTGMITPTSGTASVGGYDIRTEMNNARGSLGLCPQHNILFNEMTVKEHIYFFGKAILFTRRGTGPLQPLRVEGTAVQWSPSVRWLGVTLDAKCSWDPHLRSAEGRARGVMLKLAPLLRPASPLVYGHKIRLFLLCVMSILLYSAPVFSYLPRYRYNHFRTVYHWFLRLILGAPPRVPNRVLLTMSGLPSLDSRIRGLAVRFFTRAQASSNMIVRGIGDYDAPGHPYRRIRDGVVNPRVDDGSKGIEDEIKRYLHILELEPKENSQSHTLSGGMKRKLSAAVALCGNSQVVMFDEPTSGMDPAARRTLWDLLRSEKQGRTIMLTTHFMDEADLLGDRIAIMAGGGLQCCGSSFFLKKRFGAGYKLIIVKDTACDVDKVTHTLRRHIPSLEVDQNIASELSYLLEEGMSSLFEPMLQELEENKQSLSILSYGISLTTMEEVFIKVGKDLELTMQEDDIDDSLPELEPEQKNNNSSIRSSTHTLVNMSKAQNLSGVKLVRNRLRAMWMKNYLRTLRSWVMYLIHILIPVCFLIIIMIVTKSIVVRDGLPALDLSLQSYNNPRTPVGLLTIDSESESIYNQYKSLVTTGLDDLNVGISPPSFPDMQQHALDIGLEGAEGRKQRLAVATEPQVRVVDSGVDQRVRDWASVLGIGLAFPSGSACSQAKSAFTTYTQRYIVGSTMDYDSDNSTPVVTGWFNNQPYHGIPVALNLVHNAVLRSLSGQAYSLSIVNHPLPYTTDTLAKLQNSGANTGFQIAFNVVFGMSIVSAYYVLFSIKDRVSKSKHLQFVSGVEVLTYWGTTYLWDYLTFVVIALAMAVTLAPFQEESFSTGVQIGKWTSVPCSGDDSYLGAIPRGFISGEDSYLGAIPRGFSSGDDSYLGAIPRGFISGDDSYLGAIPRGFISADDSYLGAIPRGFSSGVDSYLGTIPRGFISGDDSYLGAIPRGFSSGDDSYLGAIPRG</sequence>
<dbReference type="PANTHER" id="PTHR19229">
    <property type="entry name" value="ATP-BINDING CASSETTE TRANSPORTER SUBFAMILY A ABCA"/>
    <property type="match status" value="1"/>
</dbReference>
<keyword evidence="3" id="KW-0547">Nucleotide-binding</keyword>
<feature type="transmembrane region" description="Helical" evidence="7">
    <location>
        <begin position="197"/>
        <end position="220"/>
    </location>
</feature>
<dbReference type="GO" id="GO:0016887">
    <property type="term" value="F:ATP hydrolysis activity"/>
    <property type="evidence" value="ECO:0007669"/>
    <property type="project" value="InterPro"/>
</dbReference>
<dbReference type="InterPro" id="IPR003593">
    <property type="entry name" value="AAA+_ATPase"/>
</dbReference>
<feature type="transmembrane region" description="Helical" evidence="7">
    <location>
        <begin position="268"/>
        <end position="289"/>
    </location>
</feature>
<dbReference type="GO" id="GO:0005319">
    <property type="term" value="F:lipid transporter activity"/>
    <property type="evidence" value="ECO:0007669"/>
    <property type="project" value="TreeGrafter"/>
</dbReference>
<dbReference type="GO" id="GO:0016020">
    <property type="term" value="C:membrane"/>
    <property type="evidence" value="ECO:0007669"/>
    <property type="project" value="UniProtKB-SubCell"/>
</dbReference>
<feature type="transmembrane region" description="Helical" evidence="7">
    <location>
        <begin position="1268"/>
        <end position="1288"/>
    </location>
</feature>
<reference evidence="9" key="1">
    <citation type="submission" date="2020-11" db="EMBL/GenBank/DDBJ databases">
        <authorList>
            <person name="Tran Van P."/>
        </authorList>
    </citation>
    <scope>NUCLEOTIDE SEQUENCE</scope>
</reference>
<feature type="transmembrane region" description="Helical" evidence="7">
    <location>
        <begin position="157"/>
        <end position="177"/>
    </location>
</feature>
<dbReference type="InterPro" id="IPR013525">
    <property type="entry name" value="ABC2_TM"/>
</dbReference>
<evidence type="ECO:0000256" key="5">
    <source>
        <dbReference type="ARBA" id="ARBA00022989"/>
    </source>
</evidence>
<dbReference type="GO" id="GO:0140359">
    <property type="term" value="F:ABC-type transporter activity"/>
    <property type="evidence" value="ECO:0007669"/>
    <property type="project" value="InterPro"/>
</dbReference>
<organism evidence="9">
    <name type="scientific">Timema monikensis</name>
    <dbReference type="NCBI Taxonomy" id="170555"/>
    <lineage>
        <taxon>Eukaryota</taxon>
        <taxon>Metazoa</taxon>
        <taxon>Ecdysozoa</taxon>
        <taxon>Arthropoda</taxon>
        <taxon>Hexapoda</taxon>
        <taxon>Insecta</taxon>
        <taxon>Pterygota</taxon>
        <taxon>Neoptera</taxon>
        <taxon>Polyneoptera</taxon>
        <taxon>Phasmatodea</taxon>
        <taxon>Timematodea</taxon>
        <taxon>Timematoidea</taxon>
        <taxon>Timematidae</taxon>
        <taxon>Timema</taxon>
    </lineage>
</organism>
<feature type="transmembrane region" description="Helical" evidence="7">
    <location>
        <begin position="345"/>
        <end position="367"/>
    </location>
</feature>
<dbReference type="EMBL" id="OB795272">
    <property type="protein sequence ID" value="CAD7431969.1"/>
    <property type="molecule type" value="Genomic_DNA"/>
</dbReference>
<evidence type="ECO:0000259" key="8">
    <source>
        <dbReference type="PROSITE" id="PS50893"/>
    </source>
</evidence>
<dbReference type="CDD" id="cd03263">
    <property type="entry name" value="ABC_subfamily_A"/>
    <property type="match status" value="1"/>
</dbReference>
<evidence type="ECO:0000256" key="2">
    <source>
        <dbReference type="ARBA" id="ARBA00022692"/>
    </source>
</evidence>
<evidence type="ECO:0000256" key="1">
    <source>
        <dbReference type="ARBA" id="ARBA00004141"/>
    </source>
</evidence>
<keyword evidence="4" id="KW-0067">ATP-binding</keyword>
<comment type="subcellular location">
    <subcellularLocation>
        <location evidence="1">Membrane</location>
        <topology evidence="1">Multi-pass membrane protein</topology>
    </subcellularLocation>
</comment>
<dbReference type="PANTHER" id="PTHR19229:SF250">
    <property type="entry name" value="ABC TRANSPORTER DOMAIN-CONTAINING PROTEIN-RELATED"/>
    <property type="match status" value="1"/>
</dbReference>